<accession>A0AC34G8L2</accession>
<dbReference type="Proteomes" id="UP000887579">
    <property type="component" value="Unplaced"/>
</dbReference>
<reference evidence="2" key="1">
    <citation type="submission" date="2022-11" db="UniProtKB">
        <authorList>
            <consortium name="WormBaseParasite"/>
        </authorList>
    </citation>
    <scope>IDENTIFICATION</scope>
</reference>
<dbReference type="WBParaSite" id="ES5_v2.g26086.t1">
    <property type="protein sequence ID" value="ES5_v2.g26086.t1"/>
    <property type="gene ID" value="ES5_v2.g26086"/>
</dbReference>
<proteinExistence type="predicted"/>
<sequence>MLQQRLRTPASQDLSGGDRNDSTHPQHNNNIPISWQHQSAPLPQIPRPNIKTILSGGIKEFVEKNGVSNPFFSAKRIMNDLTELEEKPMKGIYVGAANDHIHELFAVIEGPKDTVYESGIFFVDVFLPQSYPFQPPQLKFRTRIYHPHIDLNGVVSLNSISKEWKPKMTLLNIFEALISLLHVYDLEEPSMLSILNIYKNDPSEFERTARLWTQRYSICNFDP</sequence>
<organism evidence="1 2">
    <name type="scientific">Panagrolaimus sp. ES5</name>
    <dbReference type="NCBI Taxonomy" id="591445"/>
    <lineage>
        <taxon>Eukaryota</taxon>
        <taxon>Metazoa</taxon>
        <taxon>Ecdysozoa</taxon>
        <taxon>Nematoda</taxon>
        <taxon>Chromadorea</taxon>
        <taxon>Rhabditida</taxon>
        <taxon>Tylenchina</taxon>
        <taxon>Panagrolaimomorpha</taxon>
        <taxon>Panagrolaimoidea</taxon>
        <taxon>Panagrolaimidae</taxon>
        <taxon>Panagrolaimus</taxon>
    </lineage>
</organism>
<protein>
    <submittedName>
        <fullName evidence="2">UBC core domain-containing protein</fullName>
    </submittedName>
</protein>
<name>A0AC34G8L2_9BILA</name>
<evidence type="ECO:0000313" key="1">
    <source>
        <dbReference type="Proteomes" id="UP000887579"/>
    </source>
</evidence>
<evidence type="ECO:0000313" key="2">
    <source>
        <dbReference type="WBParaSite" id="ES5_v2.g26086.t1"/>
    </source>
</evidence>